<keyword evidence="12" id="KW-1185">Reference proteome</keyword>
<evidence type="ECO:0000256" key="2">
    <source>
        <dbReference type="ARBA" id="ARBA00022452"/>
    </source>
</evidence>
<feature type="domain" description="POTRA" evidence="10">
    <location>
        <begin position="110"/>
        <end position="187"/>
    </location>
</feature>
<evidence type="ECO:0000256" key="1">
    <source>
        <dbReference type="ARBA" id="ARBA00004370"/>
    </source>
</evidence>
<evidence type="ECO:0000256" key="7">
    <source>
        <dbReference type="ARBA" id="ARBA00023237"/>
    </source>
</evidence>
<comment type="similarity">
    <text evidence="8">Belongs to the BamA family.</text>
</comment>
<feature type="signal peptide" evidence="8">
    <location>
        <begin position="1"/>
        <end position="36"/>
    </location>
</feature>
<evidence type="ECO:0000256" key="6">
    <source>
        <dbReference type="ARBA" id="ARBA00023136"/>
    </source>
</evidence>
<dbReference type="InterPro" id="IPR039910">
    <property type="entry name" value="D15-like"/>
</dbReference>
<dbReference type="PANTHER" id="PTHR12815">
    <property type="entry name" value="SORTING AND ASSEMBLY MACHINERY SAMM50 PROTEIN FAMILY MEMBER"/>
    <property type="match status" value="1"/>
</dbReference>
<dbReference type="Gene3D" id="3.10.20.310">
    <property type="entry name" value="membrane protein fhac"/>
    <property type="match status" value="5"/>
</dbReference>
<comment type="caution">
    <text evidence="11">The sequence shown here is derived from an EMBL/GenBank/DDBJ whole genome shotgun (WGS) entry which is preliminary data.</text>
</comment>
<dbReference type="Pfam" id="PF01103">
    <property type="entry name" value="Omp85"/>
    <property type="match status" value="1"/>
</dbReference>
<dbReference type="PIRSF" id="PIRSF006076">
    <property type="entry name" value="OM_assembly_OMP85"/>
    <property type="match status" value="1"/>
</dbReference>
<dbReference type="Proteomes" id="UP000639859">
    <property type="component" value="Unassembled WGS sequence"/>
</dbReference>
<dbReference type="InterPro" id="IPR023707">
    <property type="entry name" value="OM_assembly_BamA"/>
</dbReference>
<comment type="subunit">
    <text evidence="8">Part of the Bam complex.</text>
</comment>
<sequence length="785" mass="87104" precursor="true">MIGPMSKIRAHSAAFATGVALLFGSTAMLAPAAAFAQAQTSGVVQRIVVQGNERIEAGTVLSYLPIQAGETVDPARLDLALKTLARTDLFADVSIELVGGDLVVKVVENPIINQVVFEGNSALKEDKLKDEVQIRPRGIFTRAKVQADVQRIIELYRRSGRISATVTPKVVELPQKRVDLVFEINEGPKSGVLGVNFLGNKEFSDAELGDVIVTKESHWYKFLTSNDNYDPDRIEYDREQLRKHYRNRGFFDFRVVATTAELATDKNGFAVTYTIDEGPKYKFGKVTVETELKKLDGNLLAQILPIKTGQIYEDERIEQATDALTFAAGAAGFAFVDVRPRYVPNRETQTVDVVFSVREGPRVYVDRIDIVGNTRTLDYVLRREMEVAEGDAYNRVLVDRSRNNMRRLGFFKDVNIEELPSSAPDRTALRVKVEEQPTGELSFSAGYSSVDQLVLDVGVTERNFRGRGQNLRARVSVGSLRQQIDFAFTEPRFLGRNLAAGVNLYSYRYDLSEYAAYDTKSLGGGFTMGFGLTQNTSMSLRYTLRQDEVDVSDSYCGDSSTNVICLQRGSYLTSLIGYGVRLDKRNDPLRPTRGFFADLNQDLAGFGGDVNYLKTEADGGWYWGFNKDFVLSATGSAGYIEGWGGDSVRINDRFYKGGSTFRGFETAGIGPRDTSTDSSALGAKMYAIGSLELTIPTFLPEQYGIKAALFSDFGTAGQLDDVDRQNTKGVFNTNIRDNLGLRASAGVSIDWKSPMGPIRFDISQILKKEDYDRTETFRFSTSTRF</sequence>
<dbReference type="PROSITE" id="PS51779">
    <property type="entry name" value="POTRA"/>
    <property type="match status" value="3"/>
</dbReference>
<gene>
    <name evidence="8 11" type="primary">bamA</name>
    <name evidence="11" type="ORF">I4Q42_05640</name>
</gene>
<keyword evidence="6 8" id="KW-0472">Membrane</keyword>
<comment type="subcellular location">
    <subcellularLocation>
        <location evidence="8">Cell outer membrane</location>
    </subcellularLocation>
    <subcellularLocation>
        <location evidence="1">Membrane</location>
    </subcellularLocation>
</comment>
<protein>
    <recommendedName>
        <fullName evidence="8 9">Outer membrane protein assembly factor BamA</fullName>
    </recommendedName>
</protein>
<dbReference type="InterPro" id="IPR034746">
    <property type="entry name" value="POTRA"/>
</dbReference>
<feature type="domain" description="POTRA" evidence="10">
    <location>
        <begin position="363"/>
        <end position="436"/>
    </location>
</feature>
<evidence type="ECO:0000256" key="5">
    <source>
        <dbReference type="ARBA" id="ARBA00022737"/>
    </source>
</evidence>
<name>A0ABS0SUR4_9CAUL</name>
<keyword evidence="4 8" id="KW-0732">Signal</keyword>
<dbReference type="Pfam" id="PF07244">
    <property type="entry name" value="POTRA"/>
    <property type="match status" value="4"/>
</dbReference>
<comment type="function">
    <text evidence="8">Part of the outer membrane protein assembly complex, which is involved in assembly and insertion of beta-barrel proteins into the outer membrane.</text>
</comment>
<evidence type="ECO:0000256" key="3">
    <source>
        <dbReference type="ARBA" id="ARBA00022692"/>
    </source>
</evidence>
<evidence type="ECO:0000256" key="8">
    <source>
        <dbReference type="HAMAP-Rule" id="MF_01430"/>
    </source>
</evidence>
<evidence type="ECO:0000259" key="10">
    <source>
        <dbReference type="PROSITE" id="PS51779"/>
    </source>
</evidence>
<proteinExistence type="inferred from homology"/>
<evidence type="ECO:0000313" key="11">
    <source>
        <dbReference type="EMBL" id="MBI1683144.1"/>
    </source>
</evidence>
<evidence type="ECO:0000256" key="4">
    <source>
        <dbReference type="ARBA" id="ARBA00022729"/>
    </source>
</evidence>
<dbReference type="InterPro" id="IPR000184">
    <property type="entry name" value="Bac_surfAg_D15"/>
</dbReference>
<dbReference type="Gene3D" id="2.40.160.50">
    <property type="entry name" value="membrane protein fhac: a member of the omp85/tpsb transporter family"/>
    <property type="match status" value="1"/>
</dbReference>
<keyword evidence="3 8" id="KW-0812">Transmembrane</keyword>
<dbReference type="PANTHER" id="PTHR12815:SF23">
    <property type="entry name" value="OUTER MEMBRANE PROTEIN ASSEMBLY FACTOR BAMA"/>
    <property type="match status" value="1"/>
</dbReference>
<evidence type="ECO:0000256" key="9">
    <source>
        <dbReference type="NCBIfam" id="TIGR03303"/>
    </source>
</evidence>
<dbReference type="EMBL" id="JADWOX010000002">
    <property type="protein sequence ID" value="MBI1683144.1"/>
    <property type="molecule type" value="Genomic_DNA"/>
</dbReference>
<organism evidence="11 12">
    <name type="scientific">Caulobacter hibisci</name>
    <dbReference type="NCBI Taxonomy" id="2035993"/>
    <lineage>
        <taxon>Bacteria</taxon>
        <taxon>Pseudomonadati</taxon>
        <taxon>Pseudomonadota</taxon>
        <taxon>Alphaproteobacteria</taxon>
        <taxon>Caulobacterales</taxon>
        <taxon>Caulobacteraceae</taxon>
        <taxon>Caulobacter</taxon>
    </lineage>
</organism>
<feature type="chain" id="PRO_5044902520" description="Outer membrane protein assembly factor BamA" evidence="8">
    <location>
        <begin position="37"/>
        <end position="785"/>
    </location>
</feature>
<accession>A0ABS0SUR4</accession>
<dbReference type="RefSeq" id="WP_198575071.1">
    <property type="nucleotide sequence ID" value="NZ_JADWOX010000002.1"/>
</dbReference>
<keyword evidence="7 8" id="KW-0998">Cell outer membrane</keyword>
<keyword evidence="5 8" id="KW-0677">Repeat</keyword>
<dbReference type="HAMAP" id="MF_01430">
    <property type="entry name" value="OM_assembly_BamA"/>
    <property type="match status" value="1"/>
</dbReference>
<evidence type="ECO:0000313" key="12">
    <source>
        <dbReference type="Proteomes" id="UP000639859"/>
    </source>
</evidence>
<reference evidence="11 12" key="1">
    <citation type="submission" date="2020-11" db="EMBL/GenBank/DDBJ databases">
        <title>genome sequence of strain KACC 18849.</title>
        <authorList>
            <person name="Gao J."/>
            <person name="Zhang X."/>
        </authorList>
    </citation>
    <scope>NUCLEOTIDE SEQUENCE [LARGE SCALE GENOMIC DNA]</scope>
    <source>
        <strain evidence="11 12">KACC 18849</strain>
    </source>
</reference>
<dbReference type="NCBIfam" id="TIGR03303">
    <property type="entry name" value="OM_YaeT"/>
    <property type="match status" value="1"/>
</dbReference>
<feature type="domain" description="POTRA" evidence="10">
    <location>
        <begin position="42"/>
        <end position="109"/>
    </location>
</feature>
<keyword evidence="2 8" id="KW-1134">Transmembrane beta strand</keyword>
<dbReference type="InterPro" id="IPR010827">
    <property type="entry name" value="BamA/TamA_POTRA"/>
</dbReference>